<sequence length="143" mass="16971">MEEITIDNGKNPENLLEGLVVTWMQQQREEFWKRSTLAHKKTTCQAARELGISHATAFRALNHKTYYSFKPIRVQLNEDDPDRGIELCEFVVRECANDEHWLIKQYFSDESVFHVNRHNHHYYARENPQVIEETHLRCGKDTV</sequence>
<organism evidence="1 2">
    <name type="scientific">Periplaneta americana</name>
    <name type="common">American cockroach</name>
    <name type="synonym">Blatta americana</name>
    <dbReference type="NCBI Taxonomy" id="6978"/>
    <lineage>
        <taxon>Eukaryota</taxon>
        <taxon>Metazoa</taxon>
        <taxon>Ecdysozoa</taxon>
        <taxon>Arthropoda</taxon>
        <taxon>Hexapoda</taxon>
        <taxon>Insecta</taxon>
        <taxon>Pterygota</taxon>
        <taxon>Neoptera</taxon>
        <taxon>Polyneoptera</taxon>
        <taxon>Dictyoptera</taxon>
        <taxon>Blattodea</taxon>
        <taxon>Blattoidea</taxon>
        <taxon>Blattidae</taxon>
        <taxon>Blattinae</taxon>
        <taxon>Periplaneta</taxon>
    </lineage>
</organism>
<protein>
    <submittedName>
        <fullName evidence="1">Uncharacterized protein</fullName>
    </submittedName>
</protein>
<evidence type="ECO:0000313" key="2">
    <source>
        <dbReference type="Proteomes" id="UP001148838"/>
    </source>
</evidence>
<keyword evidence="2" id="KW-1185">Reference proteome</keyword>
<dbReference type="EMBL" id="JAJSOF020000023">
    <property type="protein sequence ID" value="KAJ4436290.1"/>
    <property type="molecule type" value="Genomic_DNA"/>
</dbReference>
<comment type="caution">
    <text evidence="1">The sequence shown here is derived from an EMBL/GenBank/DDBJ whole genome shotgun (WGS) entry which is preliminary data.</text>
</comment>
<name>A0ABQ8SS89_PERAM</name>
<accession>A0ABQ8SS89</accession>
<proteinExistence type="predicted"/>
<dbReference type="PANTHER" id="PTHR47326:SF1">
    <property type="entry name" value="HTH PSQ-TYPE DOMAIN-CONTAINING PROTEIN"/>
    <property type="match status" value="1"/>
</dbReference>
<reference evidence="1 2" key="1">
    <citation type="journal article" date="2022" name="Allergy">
        <title>Genome assembly and annotation of Periplaneta americana reveal a comprehensive cockroach allergen profile.</title>
        <authorList>
            <person name="Wang L."/>
            <person name="Xiong Q."/>
            <person name="Saelim N."/>
            <person name="Wang L."/>
            <person name="Nong W."/>
            <person name="Wan A.T."/>
            <person name="Shi M."/>
            <person name="Liu X."/>
            <person name="Cao Q."/>
            <person name="Hui J.H.L."/>
            <person name="Sookrung N."/>
            <person name="Leung T.F."/>
            <person name="Tungtrongchitr A."/>
            <person name="Tsui S.K.W."/>
        </authorList>
    </citation>
    <scope>NUCLEOTIDE SEQUENCE [LARGE SCALE GENOMIC DNA]</scope>
    <source>
        <strain evidence="1">PWHHKU_190912</strain>
    </source>
</reference>
<evidence type="ECO:0000313" key="1">
    <source>
        <dbReference type="EMBL" id="KAJ4436290.1"/>
    </source>
</evidence>
<gene>
    <name evidence="1" type="ORF">ANN_18921</name>
</gene>
<dbReference type="PANTHER" id="PTHR47326">
    <property type="entry name" value="TRANSPOSABLE ELEMENT TC3 TRANSPOSASE-LIKE PROTEIN"/>
    <property type="match status" value="1"/>
</dbReference>
<dbReference type="Proteomes" id="UP001148838">
    <property type="component" value="Unassembled WGS sequence"/>
</dbReference>